<dbReference type="EMBL" id="FOLO01000003">
    <property type="protein sequence ID" value="SFB96124.1"/>
    <property type="molecule type" value="Genomic_DNA"/>
</dbReference>
<feature type="transmembrane region" description="Helical" evidence="5">
    <location>
        <begin position="29"/>
        <end position="47"/>
    </location>
</feature>
<feature type="transmembrane region" description="Helical" evidence="5">
    <location>
        <begin position="59"/>
        <end position="82"/>
    </location>
</feature>
<comment type="subcellular location">
    <subcellularLocation>
        <location evidence="1">Membrane</location>
        <topology evidence="1">Multi-pass membrane protein</topology>
    </subcellularLocation>
</comment>
<dbReference type="Proteomes" id="UP000198862">
    <property type="component" value="Unassembled WGS sequence"/>
</dbReference>
<proteinExistence type="predicted"/>
<protein>
    <submittedName>
        <fullName evidence="7">O-antigen ligase</fullName>
    </submittedName>
</protein>
<feature type="transmembrane region" description="Helical" evidence="5">
    <location>
        <begin position="268"/>
        <end position="289"/>
    </location>
</feature>
<organism evidence="7 8">
    <name type="scientific">Pseudoalteromonas denitrificans DSM 6059</name>
    <dbReference type="NCBI Taxonomy" id="1123010"/>
    <lineage>
        <taxon>Bacteria</taxon>
        <taxon>Pseudomonadati</taxon>
        <taxon>Pseudomonadota</taxon>
        <taxon>Gammaproteobacteria</taxon>
        <taxon>Alteromonadales</taxon>
        <taxon>Pseudoalteromonadaceae</taxon>
        <taxon>Pseudoalteromonas</taxon>
    </lineage>
</organism>
<keyword evidence="8" id="KW-1185">Reference proteome</keyword>
<reference evidence="7 8" key="1">
    <citation type="submission" date="2016-10" db="EMBL/GenBank/DDBJ databases">
        <authorList>
            <person name="de Groot N.N."/>
        </authorList>
    </citation>
    <scope>NUCLEOTIDE SEQUENCE [LARGE SCALE GENOMIC DNA]</scope>
    <source>
        <strain evidence="7 8">DSM 6059</strain>
    </source>
</reference>
<dbReference type="AlphaFoldDB" id="A0A1I1FA09"/>
<dbReference type="GO" id="GO:0016874">
    <property type="term" value="F:ligase activity"/>
    <property type="evidence" value="ECO:0007669"/>
    <property type="project" value="UniProtKB-KW"/>
</dbReference>
<keyword evidence="2 5" id="KW-0812">Transmembrane</keyword>
<evidence type="ECO:0000256" key="2">
    <source>
        <dbReference type="ARBA" id="ARBA00022692"/>
    </source>
</evidence>
<dbReference type="InterPro" id="IPR007016">
    <property type="entry name" value="O-antigen_ligase-rel_domated"/>
</dbReference>
<dbReference type="RefSeq" id="WP_091979715.1">
    <property type="nucleotide sequence ID" value="NZ_FOLO01000003.1"/>
</dbReference>
<feature type="transmembrane region" description="Helical" evidence="5">
    <location>
        <begin position="242"/>
        <end position="261"/>
    </location>
</feature>
<name>A0A1I1FA09_9GAMM</name>
<feature type="domain" description="O-antigen ligase-related" evidence="6">
    <location>
        <begin position="226"/>
        <end position="368"/>
    </location>
</feature>
<evidence type="ECO:0000256" key="5">
    <source>
        <dbReference type="SAM" id="Phobius"/>
    </source>
</evidence>
<evidence type="ECO:0000256" key="1">
    <source>
        <dbReference type="ARBA" id="ARBA00004141"/>
    </source>
</evidence>
<feature type="transmembrane region" description="Helical" evidence="5">
    <location>
        <begin position="413"/>
        <end position="433"/>
    </location>
</feature>
<dbReference type="Pfam" id="PF04932">
    <property type="entry name" value="Wzy_C"/>
    <property type="match status" value="1"/>
</dbReference>
<evidence type="ECO:0000259" key="6">
    <source>
        <dbReference type="Pfam" id="PF04932"/>
    </source>
</evidence>
<dbReference type="InterPro" id="IPR051533">
    <property type="entry name" value="WaaL-like"/>
</dbReference>
<feature type="transmembrane region" description="Helical" evidence="5">
    <location>
        <begin position="102"/>
        <end position="122"/>
    </location>
</feature>
<dbReference type="PANTHER" id="PTHR37422">
    <property type="entry name" value="TEICHURONIC ACID BIOSYNTHESIS PROTEIN TUAE"/>
    <property type="match status" value="1"/>
</dbReference>
<dbReference type="GO" id="GO:0016020">
    <property type="term" value="C:membrane"/>
    <property type="evidence" value="ECO:0007669"/>
    <property type="project" value="UniProtKB-SubCell"/>
</dbReference>
<sequence>MKAFIFAALCFLLFWLPIPLGSYRPWAIFLFSFAISTLFLFHLFLVFKNKKPLFPPSYSTWLLVPLIAVISILIVQLIPSIGKLNAFGLISSISIDPMQTKITLMKTITMFLLSWLIFSYCNNSKNLKIMCYAIVAGGLFQAIYATYLNLNPDTISPIFNYRFTQRAIGSFTYSNFLANYLAMCLSIGIGVLISQLSLTGSGKNIREKTKGLLTVILSSKMLLRASLILMIIALILTRSRMGNSAFFMSFAAVSIFAFFFYNRKPKNLRLLIISFFIMDLIIVGALFGVDKVRDRLVETSLKSETRDEVVRDSVPIIKAHLLLGTGGGTFYSAFPQYQPEPYSGYYDNAHNDYIQFAVEFGVPTTLLLGALVLGALLTSLRTMVKRKTPLYQGVSFGAAVAILHMLLHSTVDYSLQAGANSFTFIVILCFVFISAKLPREKS</sequence>
<keyword evidence="4 5" id="KW-0472">Membrane</keyword>
<keyword evidence="3 5" id="KW-1133">Transmembrane helix</keyword>
<evidence type="ECO:0000313" key="8">
    <source>
        <dbReference type="Proteomes" id="UP000198862"/>
    </source>
</evidence>
<dbReference type="OrthoDB" id="9783389at2"/>
<feature type="transmembrane region" description="Helical" evidence="5">
    <location>
        <begin position="389"/>
        <end position="407"/>
    </location>
</feature>
<feature type="transmembrane region" description="Helical" evidence="5">
    <location>
        <begin position="353"/>
        <end position="377"/>
    </location>
</feature>
<feature type="transmembrane region" description="Helical" evidence="5">
    <location>
        <begin position="212"/>
        <end position="236"/>
    </location>
</feature>
<keyword evidence="7" id="KW-0436">Ligase</keyword>
<evidence type="ECO:0000256" key="3">
    <source>
        <dbReference type="ARBA" id="ARBA00022989"/>
    </source>
</evidence>
<dbReference type="PANTHER" id="PTHR37422:SF13">
    <property type="entry name" value="LIPOPOLYSACCHARIDE BIOSYNTHESIS PROTEIN PA4999-RELATED"/>
    <property type="match status" value="1"/>
</dbReference>
<gene>
    <name evidence="7" type="ORF">SAMN02745724_00557</name>
</gene>
<accession>A0A1I1FA09</accession>
<evidence type="ECO:0000313" key="7">
    <source>
        <dbReference type="EMBL" id="SFB96124.1"/>
    </source>
</evidence>
<evidence type="ECO:0000256" key="4">
    <source>
        <dbReference type="ARBA" id="ARBA00023136"/>
    </source>
</evidence>
<dbReference type="STRING" id="1123010.SAMN02745724_00557"/>
<feature type="transmembrane region" description="Helical" evidence="5">
    <location>
        <begin position="180"/>
        <end position="200"/>
    </location>
</feature>
<feature type="transmembrane region" description="Helical" evidence="5">
    <location>
        <begin position="129"/>
        <end position="147"/>
    </location>
</feature>